<dbReference type="Proteomes" id="UP001595833">
    <property type="component" value="Unassembled WGS sequence"/>
</dbReference>
<keyword evidence="3" id="KW-1185">Reference proteome</keyword>
<proteinExistence type="predicted"/>
<comment type="caution">
    <text evidence="2">The sequence shown here is derived from an EMBL/GenBank/DDBJ whole genome shotgun (WGS) entry which is preliminary data.</text>
</comment>
<keyword evidence="1" id="KW-0732">Signal</keyword>
<evidence type="ECO:0000313" key="2">
    <source>
        <dbReference type="EMBL" id="MFC5056770.1"/>
    </source>
</evidence>
<feature type="signal peptide" evidence="1">
    <location>
        <begin position="1"/>
        <end position="24"/>
    </location>
</feature>
<organism evidence="2 3">
    <name type="scientific">Saccharothrix xinjiangensis</name>
    <dbReference type="NCBI Taxonomy" id="204798"/>
    <lineage>
        <taxon>Bacteria</taxon>
        <taxon>Bacillati</taxon>
        <taxon>Actinomycetota</taxon>
        <taxon>Actinomycetes</taxon>
        <taxon>Pseudonocardiales</taxon>
        <taxon>Pseudonocardiaceae</taxon>
        <taxon>Saccharothrix</taxon>
    </lineage>
</organism>
<accession>A0ABV9Y5F3</accession>
<evidence type="ECO:0000313" key="3">
    <source>
        <dbReference type="Proteomes" id="UP001595833"/>
    </source>
</evidence>
<sequence>MVRRMMTAVFALAALVGFTGTAVAAPASWEQVVQDYAWPPADVTPVWETAAQLAVRTSGFAAREVELVTRVVRGSDVATGEWGHEAQGLFDGQQYVNNNVRFTTPRGEAGFFLQAHAPGHSSSSPAQLCSWSECTGAVRQRDGGLVVFTELPAWSMRTAYSFRPNGEVVYVSTRGEQLSDRVLARFAVDGAFSFARSSA</sequence>
<gene>
    <name evidence="2" type="ORF">ACFPFM_23870</name>
</gene>
<name>A0ABV9Y5F3_9PSEU</name>
<evidence type="ECO:0000256" key="1">
    <source>
        <dbReference type="SAM" id="SignalP"/>
    </source>
</evidence>
<protein>
    <submittedName>
        <fullName evidence="2">Uncharacterized protein</fullName>
    </submittedName>
</protein>
<reference evidence="3" key="1">
    <citation type="journal article" date="2019" name="Int. J. Syst. Evol. Microbiol.">
        <title>The Global Catalogue of Microorganisms (GCM) 10K type strain sequencing project: providing services to taxonomists for standard genome sequencing and annotation.</title>
        <authorList>
            <consortium name="The Broad Institute Genomics Platform"/>
            <consortium name="The Broad Institute Genome Sequencing Center for Infectious Disease"/>
            <person name="Wu L."/>
            <person name="Ma J."/>
        </authorList>
    </citation>
    <scope>NUCLEOTIDE SEQUENCE [LARGE SCALE GENOMIC DNA]</scope>
    <source>
        <strain evidence="3">KCTC 12848</strain>
    </source>
</reference>
<dbReference type="EMBL" id="JBHSJB010000023">
    <property type="protein sequence ID" value="MFC5056770.1"/>
    <property type="molecule type" value="Genomic_DNA"/>
</dbReference>
<feature type="chain" id="PRO_5046360084" evidence="1">
    <location>
        <begin position="25"/>
        <end position="199"/>
    </location>
</feature>
<dbReference type="RefSeq" id="WP_344034511.1">
    <property type="nucleotide sequence ID" value="NZ_BAAAKE010000001.1"/>
</dbReference>